<evidence type="ECO:0000313" key="1">
    <source>
        <dbReference type="EMBL" id="BAD19744.1"/>
    </source>
</evidence>
<evidence type="ECO:0000313" key="2">
    <source>
        <dbReference type="Proteomes" id="UP000000763"/>
    </source>
</evidence>
<organism evidence="1 2">
    <name type="scientific">Oryza sativa subsp. japonica</name>
    <name type="common">Rice</name>
    <dbReference type="NCBI Taxonomy" id="39947"/>
    <lineage>
        <taxon>Eukaryota</taxon>
        <taxon>Viridiplantae</taxon>
        <taxon>Streptophyta</taxon>
        <taxon>Embryophyta</taxon>
        <taxon>Tracheophyta</taxon>
        <taxon>Spermatophyta</taxon>
        <taxon>Magnoliopsida</taxon>
        <taxon>Liliopsida</taxon>
        <taxon>Poales</taxon>
        <taxon>Poaceae</taxon>
        <taxon>BOP clade</taxon>
        <taxon>Oryzoideae</taxon>
        <taxon>Oryzeae</taxon>
        <taxon>Oryzinae</taxon>
        <taxon>Oryza</taxon>
        <taxon>Oryza sativa</taxon>
    </lineage>
</organism>
<gene>
    <name evidence="1" type="primary">P0676H02.16</name>
</gene>
<reference evidence="2" key="2">
    <citation type="journal article" date="2008" name="Nucleic Acids Res.">
        <title>The rice annotation project database (RAP-DB): 2008 update.</title>
        <authorList>
            <consortium name="The rice annotation project (RAP)"/>
        </authorList>
    </citation>
    <scope>GENOME REANNOTATION</scope>
    <source>
        <strain evidence="2">cv. Nipponbare</strain>
    </source>
</reference>
<name>Q6K5E2_ORYSJ</name>
<reference evidence="2" key="1">
    <citation type="journal article" date="2005" name="Nature">
        <title>The map-based sequence of the rice genome.</title>
        <authorList>
            <consortium name="International rice genome sequencing project (IRGSP)"/>
            <person name="Matsumoto T."/>
            <person name="Wu J."/>
            <person name="Kanamori H."/>
            <person name="Katayose Y."/>
            <person name="Fujisawa M."/>
            <person name="Namiki N."/>
            <person name="Mizuno H."/>
            <person name="Yamamoto K."/>
            <person name="Antonio B.A."/>
            <person name="Baba T."/>
            <person name="Sakata K."/>
            <person name="Nagamura Y."/>
            <person name="Aoki H."/>
            <person name="Arikawa K."/>
            <person name="Arita K."/>
            <person name="Bito T."/>
            <person name="Chiden Y."/>
            <person name="Fujitsuka N."/>
            <person name="Fukunaka R."/>
            <person name="Hamada M."/>
            <person name="Harada C."/>
            <person name="Hayashi A."/>
            <person name="Hijishita S."/>
            <person name="Honda M."/>
            <person name="Hosokawa S."/>
            <person name="Ichikawa Y."/>
            <person name="Idonuma A."/>
            <person name="Iijima M."/>
            <person name="Ikeda M."/>
            <person name="Ikeno M."/>
            <person name="Ito K."/>
            <person name="Ito S."/>
            <person name="Ito T."/>
            <person name="Ito Y."/>
            <person name="Ito Y."/>
            <person name="Iwabuchi A."/>
            <person name="Kamiya K."/>
            <person name="Karasawa W."/>
            <person name="Kurita K."/>
            <person name="Katagiri S."/>
            <person name="Kikuta A."/>
            <person name="Kobayashi H."/>
            <person name="Kobayashi N."/>
            <person name="Machita K."/>
            <person name="Maehara T."/>
            <person name="Masukawa M."/>
            <person name="Mizubayashi T."/>
            <person name="Mukai Y."/>
            <person name="Nagasaki H."/>
            <person name="Nagata Y."/>
            <person name="Naito S."/>
            <person name="Nakashima M."/>
            <person name="Nakama Y."/>
            <person name="Nakamichi Y."/>
            <person name="Nakamura M."/>
            <person name="Meguro A."/>
            <person name="Negishi M."/>
            <person name="Ohta I."/>
            <person name="Ohta T."/>
            <person name="Okamoto M."/>
            <person name="Ono N."/>
            <person name="Saji S."/>
            <person name="Sakaguchi M."/>
            <person name="Sakai K."/>
            <person name="Shibata M."/>
            <person name="Shimokawa T."/>
            <person name="Song J."/>
            <person name="Takazaki Y."/>
            <person name="Terasawa K."/>
            <person name="Tsugane M."/>
            <person name="Tsuji K."/>
            <person name="Ueda S."/>
            <person name="Waki K."/>
            <person name="Yamagata H."/>
            <person name="Yamamoto M."/>
            <person name="Yamamoto S."/>
            <person name="Yamane H."/>
            <person name="Yoshiki S."/>
            <person name="Yoshihara R."/>
            <person name="Yukawa K."/>
            <person name="Zhong H."/>
            <person name="Yano M."/>
            <person name="Yuan Q."/>
            <person name="Ouyang S."/>
            <person name="Liu J."/>
            <person name="Jones K.M."/>
            <person name="Gansberger K."/>
            <person name="Moffat K."/>
            <person name="Hill J."/>
            <person name="Bera J."/>
            <person name="Fadrosh D."/>
            <person name="Jin S."/>
            <person name="Johri S."/>
            <person name="Kim M."/>
            <person name="Overton L."/>
            <person name="Reardon M."/>
            <person name="Tsitrin T."/>
            <person name="Vuong H."/>
            <person name="Weaver B."/>
            <person name="Ciecko A."/>
            <person name="Tallon L."/>
            <person name="Jackson J."/>
            <person name="Pai G."/>
            <person name="Aken S.V."/>
            <person name="Utterback T."/>
            <person name="Reidmuller S."/>
            <person name="Feldblyum T."/>
            <person name="Hsiao J."/>
            <person name="Zismann V."/>
            <person name="Iobst S."/>
            <person name="de Vazeille A.R."/>
            <person name="Buell C.R."/>
            <person name="Ying K."/>
            <person name="Li Y."/>
            <person name="Lu T."/>
            <person name="Huang Y."/>
            <person name="Zhao Q."/>
            <person name="Feng Q."/>
            <person name="Zhang L."/>
            <person name="Zhu J."/>
            <person name="Weng Q."/>
            <person name="Mu J."/>
            <person name="Lu Y."/>
            <person name="Fan D."/>
            <person name="Liu Y."/>
            <person name="Guan J."/>
            <person name="Zhang Y."/>
            <person name="Yu S."/>
            <person name="Liu X."/>
            <person name="Zhang Y."/>
            <person name="Hong G."/>
            <person name="Han B."/>
            <person name="Choisne N."/>
            <person name="Demange N."/>
            <person name="Orjeda G."/>
            <person name="Samain S."/>
            <person name="Cattolico L."/>
            <person name="Pelletier E."/>
            <person name="Couloux A."/>
            <person name="Segurens B."/>
            <person name="Wincker P."/>
            <person name="D'Hont A."/>
            <person name="Scarpelli C."/>
            <person name="Weissenbach J."/>
            <person name="Salanoubat M."/>
            <person name="Quetier F."/>
            <person name="Yu Y."/>
            <person name="Kim H.R."/>
            <person name="Rambo T."/>
            <person name="Currie J."/>
            <person name="Collura K."/>
            <person name="Luo M."/>
            <person name="Yang T."/>
            <person name="Ammiraju J.S.S."/>
            <person name="Engler F."/>
            <person name="Soderlund C."/>
            <person name="Wing R.A."/>
            <person name="Palmer L.E."/>
            <person name="de la Bastide M."/>
            <person name="Spiegel L."/>
            <person name="Nascimento L."/>
            <person name="Zutavern T."/>
            <person name="O'Shaughnessy A."/>
            <person name="Dike S."/>
            <person name="Dedhia N."/>
            <person name="Preston R."/>
            <person name="Balija V."/>
            <person name="McCombie W.R."/>
            <person name="Chow T."/>
            <person name="Chen H."/>
            <person name="Chung M."/>
            <person name="Chen C."/>
            <person name="Shaw J."/>
            <person name="Wu H."/>
            <person name="Hsiao K."/>
            <person name="Chao Y."/>
            <person name="Chu M."/>
            <person name="Cheng C."/>
            <person name="Hour A."/>
            <person name="Lee P."/>
            <person name="Lin S."/>
            <person name="Lin Y."/>
            <person name="Liou J."/>
            <person name="Liu S."/>
            <person name="Hsing Y."/>
            <person name="Raghuvanshi S."/>
            <person name="Mohanty A."/>
            <person name="Bharti A.K."/>
            <person name="Gaur A."/>
            <person name="Gupta V."/>
            <person name="Kumar D."/>
            <person name="Ravi V."/>
            <person name="Vij S."/>
            <person name="Kapur A."/>
            <person name="Khurana P."/>
            <person name="Khurana P."/>
            <person name="Khurana J.P."/>
            <person name="Tyagi A.K."/>
            <person name="Gaikwad K."/>
            <person name="Singh A."/>
            <person name="Dalal V."/>
            <person name="Srivastava S."/>
            <person name="Dixit A."/>
            <person name="Pal A.K."/>
            <person name="Ghazi I.A."/>
            <person name="Yadav M."/>
            <person name="Pandit A."/>
            <person name="Bhargava A."/>
            <person name="Sureshbabu K."/>
            <person name="Batra K."/>
            <person name="Sharma T.R."/>
            <person name="Mohapatra T."/>
            <person name="Singh N.K."/>
            <person name="Messing J."/>
            <person name="Nelson A.B."/>
            <person name="Fuks G."/>
            <person name="Kavchok S."/>
            <person name="Keizer G."/>
            <person name="Linton E."/>
            <person name="Llaca V."/>
            <person name="Song R."/>
            <person name="Tanyolac B."/>
            <person name="Young S."/>
            <person name="Ho-Il K."/>
            <person name="Hahn J.H."/>
            <person name="Sangsakoo G."/>
            <person name="Vanavichit A."/>
            <person name="de Mattos Luiz.A.T."/>
            <person name="Zimmer P.D."/>
            <person name="Malone G."/>
            <person name="Dellagostin O."/>
            <person name="de Oliveira A.C."/>
            <person name="Bevan M."/>
            <person name="Bancroft I."/>
            <person name="Minx P."/>
            <person name="Cordum H."/>
            <person name="Wilson R."/>
            <person name="Cheng Z."/>
            <person name="Jin W."/>
            <person name="Jiang J."/>
            <person name="Leong S.A."/>
            <person name="Iwama H."/>
            <person name="Gojobori T."/>
            <person name="Itoh T."/>
            <person name="Niimura Y."/>
            <person name="Fujii Y."/>
            <person name="Habara T."/>
            <person name="Sakai H."/>
            <person name="Sato Y."/>
            <person name="Wilson G."/>
            <person name="Kumar K."/>
            <person name="McCouch S."/>
            <person name="Juretic N."/>
            <person name="Hoen D."/>
            <person name="Wright S."/>
            <person name="Bruskiewich R."/>
            <person name="Bureau T."/>
            <person name="Miyao A."/>
            <person name="Hirochika H."/>
            <person name="Nishikawa T."/>
            <person name="Kadowaki K."/>
            <person name="Sugiura M."/>
            <person name="Burr B."/>
            <person name="Sasaki T."/>
        </authorList>
    </citation>
    <scope>NUCLEOTIDE SEQUENCE [LARGE SCALE GENOMIC DNA]</scope>
    <source>
        <strain evidence="2">cv. Nipponbare</strain>
    </source>
</reference>
<accession>Q6K5E2</accession>
<dbReference type="AlphaFoldDB" id="Q6K5E2"/>
<dbReference type="Proteomes" id="UP000000763">
    <property type="component" value="Chromosome 9"/>
</dbReference>
<protein>
    <submittedName>
        <fullName evidence="1">Uncharacterized protein</fullName>
    </submittedName>
</protein>
<dbReference type="EMBL" id="AP005399">
    <property type="protein sequence ID" value="BAD19744.1"/>
    <property type="molecule type" value="Genomic_DNA"/>
</dbReference>
<sequence>MGWRRGRWRGSQTELELSRLGCEEGRARRGGKRGADELVFLLCGTSLLLTMSKKMGVNFKVEKACERRSIAEADHGGGGEASLW</sequence>
<proteinExistence type="predicted"/>